<protein>
    <recommendedName>
        <fullName evidence="2">Retrotransposon gag domain-containing protein</fullName>
    </recommendedName>
</protein>
<evidence type="ECO:0000256" key="1">
    <source>
        <dbReference type="SAM" id="MobiDB-lite"/>
    </source>
</evidence>
<gene>
    <name evidence="3" type="ORF">QYE76_058615</name>
</gene>
<dbReference type="EMBL" id="JAUUTY010000003">
    <property type="protein sequence ID" value="KAK1670456.1"/>
    <property type="molecule type" value="Genomic_DNA"/>
</dbReference>
<dbReference type="PANTHER" id="PTHR15503:SF45">
    <property type="entry name" value="RNA-DIRECTED DNA POLYMERASE HOMOLOG"/>
    <property type="match status" value="1"/>
</dbReference>
<dbReference type="InterPro" id="IPR032567">
    <property type="entry name" value="RTL1-rel"/>
</dbReference>
<organism evidence="3 4">
    <name type="scientific">Lolium multiflorum</name>
    <name type="common">Italian ryegrass</name>
    <name type="synonym">Lolium perenne subsp. multiflorum</name>
    <dbReference type="NCBI Taxonomy" id="4521"/>
    <lineage>
        <taxon>Eukaryota</taxon>
        <taxon>Viridiplantae</taxon>
        <taxon>Streptophyta</taxon>
        <taxon>Embryophyta</taxon>
        <taxon>Tracheophyta</taxon>
        <taxon>Spermatophyta</taxon>
        <taxon>Magnoliopsida</taxon>
        <taxon>Liliopsida</taxon>
        <taxon>Poales</taxon>
        <taxon>Poaceae</taxon>
        <taxon>BOP clade</taxon>
        <taxon>Pooideae</taxon>
        <taxon>Poodae</taxon>
        <taxon>Poeae</taxon>
        <taxon>Poeae Chloroplast Group 2 (Poeae type)</taxon>
        <taxon>Loliodinae</taxon>
        <taxon>Loliinae</taxon>
        <taxon>Lolium</taxon>
    </lineage>
</organism>
<dbReference type="AlphaFoldDB" id="A0AAD8T5S7"/>
<dbReference type="PANTHER" id="PTHR15503">
    <property type="entry name" value="LDOC1 RELATED"/>
    <property type="match status" value="1"/>
</dbReference>
<sequence>MQTMNQFIANQNQNNNHHNNNNNPPPGVDMLTRFLRLRSAKFSTAHEPMIALDWLRSVDKDLVTVGCTDAEKVRFAAHLLEGPAASWWDNFQITHPIDDITWEMFQEGFRTAHVSSGIMSLKRREFRNLRQNYRTVSEYIDEFSNLARYAPEDVDTDSKRKERFLDGLSDDLAIQLSVVHVPDFQTRWTKLEFLRESGTKLRTARGSTTTTTTTRKRIRGSVLTMMGMAILNTTSME</sequence>
<feature type="compositionally biased region" description="Low complexity" evidence="1">
    <location>
        <begin position="10"/>
        <end position="22"/>
    </location>
</feature>
<evidence type="ECO:0000313" key="4">
    <source>
        <dbReference type="Proteomes" id="UP001231189"/>
    </source>
</evidence>
<keyword evidence="4" id="KW-1185">Reference proteome</keyword>
<evidence type="ECO:0000259" key="2">
    <source>
        <dbReference type="Pfam" id="PF03732"/>
    </source>
</evidence>
<feature type="region of interest" description="Disordered" evidence="1">
    <location>
        <begin position="1"/>
        <end position="28"/>
    </location>
</feature>
<feature type="domain" description="Retrotransposon gag" evidence="2">
    <location>
        <begin position="74"/>
        <end position="169"/>
    </location>
</feature>
<comment type="caution">
    <text evidence="3">The sequence shown here is derived from an EMBL/GenBank/DDBJ whole genome shotgun (WGS) entry which is preliminary data.</text>
</comment>
<dbReference type="InterPro" id="IPR005162">
    <property type="entry name" value="Retrotrans_gag_dom"/>
</dbReference>
<dbReference type="Proteomes" id="UP001231189">
    <property type="component" value="Unassembled WGS sequence"/>
</dbReference>
<evidence type="ECO:0000313" key="3">
    <source>
        <dbReference type="EMBL" id="KAK1670456.1"/>
    </source>
</evidence>
<proteinExistence type="predicted"/>
<name>A0AAD8T5S7_LOLMU</name>
<reference evidence="3" key="1">
    <citation type="submission" date="2023-07" db="EMBL/GenBank/DDBJ databases">
        <title>A chromosome-level genome assembly of Lolium multiflorum.</title>
        <authorList>
            <person name="Chen Y."/>
            <person name="Copetti D."/>
            <person name="Kolliker R."/>
            <person name="Studer B."/>
        </authorList>
    </citation>
    <scope>NUCLEOTIDE SEQUENCE</scope>
    <source>
        <strain evidence="3">02402/16</strain>
        <tissue evidence="3">Leaf</tissue>
    </source>
</reference>
<accession>A0AAD8T5S7</accession>
<dbReference type="Pfam" id="PF03732">
    <property type="entry name" value="Retrotrans_gag"/>
    <property type="match status" value="1"/>
</dbReference>